<protein>
    <submittedName>
        <fullName evidence="2">Oxysterol-binding protein-related protein 2</fullName>
    </submittedName>
</protein>
<dbReference type="InterPro" id="IPR000648">
    <property type="entry name" value="Oxysterol-bd"/>
</dbReference>
<dbReference type="AlphaFoldDB" id="A0AAV7JWZ5"/>
<dbReference type="PANTHER" id="PTHR10972">
    <property type="entry name" value="OXYSTEROL-BINDING PROTEIN-RELATED"/>
    <property type="match status" value="1"/>
</dbReference>
<dbReference type="GO" id="GO:0120009">
    <property type="term" value="P:intermembrane lipid transfer"/>
    <property type="evidence" value="ECO:0007669"/>
    <property type="project" value="UniProtKB-ARBA"/>
</dbReference>
<dbReference type="GO" id="GO:0016020">
    <property type="term" value="C:membrane"/>
    <property type="evidence" value="ECO:0007669"/>
    <property type="project" value="TreeGrafter"/>
</dbReference>
<reference evidence="2 3" key="1">
    <citation type="journal article" date="2023" name="BMC Biol.">
        <title>The compact genome of the sponge Oopsacas minuta (Hexactinellida) is lacking key metazoan core genes.</title>
        <authorList>
            <person name="Santini S."/>
            <person name="Schenkelaars Q."/>
            <person name="Jourda C."/>
            <person name="Duchesne M."/>
            <person name="Belahbib H."/>
            <person name="Rocher C."/>
            <person name="Selva M."/>
            <person name="Riesgo A."/>
            <person name="Vervoort M."/>
            <person name="Leys S.P."/>
            <person name="Kodjabachian L."/>
            <person name="Le Bivic A."/>
            <person name="Borchiellini C."/>
            <person name="Claverie J.M."/>
            <person name="Renard E."/>
        </authorList>
    </citation>
    <scope>NUCLEOTIDE SEQUENCE [LARGE SCALE GENOMIC DNA]</scope>
    <source>
        <strain evidence="2">SPO-2</strain>
    </source>
</reference>
<dbReference type="EMBL" id="JAKMXF010000277">
    <property type="protein sequence ID" value="KAI6653377.1"/>
    <property type="molecule type" value="Genomic_DNA"/>
</dbReference>
<dbReference type="GO" id="GO:0032934">
    <property type="term" value="F:sterol binding"/>
    <property type="evidence" value="ECO:0007669"/>
    <property type="project" value="TreeGrafter"/>
</dbReference>
<proteinExistence type="inferred from homology"/>
<name>A0AAV7JWZ5_9METZ</name>
<comment type="similarity">
    <text evidence="1">Belongs to the OSBP family.</text>
</comment>
<dbReference type="Gene3D" id="2.40.160.120">
    <property type="match status" value="1"/>
</dbReference>
<evidence type="ECO:0000313" key="3">
    <source>
        <dbReference type="Proteomes" id="UP001165289"/>
    </source>
</evidence>
<accession>A0AAV7JWZ5</accession>
<dbReference type="SUPFAM" id="SSF144000">
    <property type="entry name" value="Oxysterol-binding protein-like"/>
    <property type="match status" value="1"/>
</dbReference>
<dbReference type="GO" id="GO:0005829">
    <property type="term" value="C:cytosol"/>
    <property type="evidence" value="ECO:0007669"/>
    <property type="project" value="TreeGrafter"/>
</dbReference>
<dbReference type="FunFam" id="2.40.160.120:FF:000001">
    <property type="entry name" value="Oxysterol-binding protein"/>
    <property type="match status" value="1"/>
</dbReference>
<evidence type="ECO:0000256" key="1">
    <source>
        <dbReference type="ARBA" id="ARBA00008842"/>
    </source>
</evidence>
<gene>
    <name evidence="2" type="ORF">LOD99_3596</name>
</gene>
<sequence length="485" mass="56534">MCEPITKNFSVEDQASNADEEIFLDANDDIESQKTERNNFSEIARINPETNVIQVKNCSGDDFIDLTTFPTEHTPKRIINDTFIVDEPYELVPQSRTELPKPLPPYRFSVWSYIKEFVGKDLTKITLPACLNEPLSALQRPAEAFSYPEPFKQMIQPNIDPVTRLEYVAAHYAITNSSQCYRLYKPFNPLLGETYELRNDEKGFVFVAEQVSHHPPIMAMLFQLPNFRGYGVIQVSIKFWGNSADAVVEGGWTFEFFDSNEKIESVITYPFPTTTGRNIIFGDLWIEKHGTIPIINHTTGHKLYMTYKKKSWFNNRDLHAVEGVVVDKNGKELRYLYGHWTSEIWSCSPETYKRILANPRLRKGHDSKLLVKANPRPPNSEYCFNLPLNSLALNDFREGMYLPRTDVRYRPDIRCLENGDLDGASAEKHRLEEKQRAARKLREAKGEKWTPLWFEMKYNPYNNSDEWTFNYKYFEQNFDRCPDIF</sequence>
<keyword evidence="3" id="KW-1185">Reference proteome</keyword>
<evidence type="ECO:0000313" key="2">
    <source>
        <dbReference type="EMBL" id="KAI6653377.1"/>
    </source>
</evidence>
<comment type="caution">
    <text evidence="2">The sequence shown here is derived from an EMBL/GenBank/DDBJ whole genome shotgun (WGS) entry which is preliminary data.</text>
</comment>
<organism evidence="2 3">
    <name type="scientific">Oopsacas minuta</name>
    <dbReference type="NCBI Taxonomy" id="111878"/>
    <lineage>
        <taxon>Eukaryota</taxon>
        <taxon>Metazoa</taxon>
        <taxon>Porifera</taxon>
        <taxon>Hexactinellida</taxon>
        <taxon>Hexasterophora</taxon>
        <taxon>Lyssacinosida</taxon>
        <taxon>Leucopsacidae</taxon>
        <taxon>Oopsacas</taxon>
    </lineage>
</organism>
<dbReference type="InterPro" id="IPR037239">
    <property type="entry name" value="OSBP_sf"/>
</dbReference>
<dbReference type="Pfam" id="PF01237">
    <property type="entry name" value="Oxysterol_BP"/>
    <property type="match status" value="1"/>
</dbReference>
<dbReference type="Proteomes" id="UP001165289">
    <property type="component" value="Unassembled WGS sequence"/>
</dbReference>
<dbReference type="Gene3D" id="3.30.70.3490">
    <property type="match status" value="1"/>
</dbReference>